<proteinExistence type="predicted"/>
<keyword evidence="2" id="KW-1185">Reference proteome</keyword>
<keyword evidence="1" id="KW-0418">Kinase</keyword>
<evidence type="ECO:0000313" key="2">
    <source>
        <dbReference type="Proteomes" id="UP000594014"/>
    </source>
</evidence>
<dbReference type="EMBL" id="CP042469">
    <property type="protein sequence ID" value="QOX65630.1"/>
    <property type="molecule type" value="Genomic_DNA"/>
</dbReference>
<reference evidence="1" key="1">
    <citation type="submission" date="2019-08" db="EMBL/GenBank/DDBJ databases">
        <title>Genome sequence of Clostridiales bacterium MT110.</title>
        <authorList>
            <person name="Cao J."/>
        </authorList>
    </citation>
    <scope>NUCLEOTIDE SEQUENCE</scope>
    <source>
        <strain evidence="1">MT110</strain>
    </source>
</reference>
<evidence type="ECO:0000313" key="1">
    <source>
        <dbReference type="EMBL" id="QOX65630.1"/>
    </source>
</evidence>
<protein>
    <submittedName>
        <fullName evidence="1">HAMP domain-containing histidine kinase</fullName>
    </submittedName>
</protein>
<sequence>MKKITFPSLWAAFVIFVFLNIIFTSLLVIFIIYAIAYVGIADDVKSPKALSTLFGVLLFSVVIASTISYFIGKHVFKPINNISQAMRNVSKGDFSIRLNYDGTVKELENMSDNFNSMVHELGNMEALRNDFVVTVSHEFKTPLAAIEGYATILRNPELTIEEYREFLEKITESIKQLAQLSSSILMISNLENKEMITEKKRFRLDEQIRQAVLLLEPLWERKHLTLNIDLDHVFYFSNEELLMQVWINLINNAVKFTPKNGEINILLKEFPQSVQITVSDTGVGMTPEVQKYIFDKFFKEDRSGSIEGNGLGLALVKRIIDLSHGKISVQSEPGLGSSFVVTLPVARTLISIQ</sequence>
<gene>
    <name evidence="1" type="ORF">FRZ06_20890</name>
</gene>
<accession>A0ACD1AH15</accession>
<name>A0ACD1AH15_9FIRM</name>
<organism evidence="1 2">
    <name type="scientific">Anoxybacterium hadale</name>
    <dbReference type="NCBI Taxonomy" id="3408580"/>
    <lineage>
        <taxon>Bacteria</taxon>
        <taxon>Bacillati</taxon>
        <taxon>Bacillota</taxon>
        <taxon>Clostridia</taxon>
        <taxon>Peptostreptococcales</taxon>
        <taxon>Anaerovoracaceae</taxon>
        <taxon>Anoxybacterium</taxon>
    </lineage>
</organism>
<dbReference type="Proteomes" id="UP000594014">
    <property type="component" value="Chromosome"/>
</dbReference>
<keyword evidence="1" id="KW-0808">Transferase</keyword>